<dbReference type="InParanoid" id="A0A1D6K9H9"/>
<proteinExistence type="predicted"/>
<accession>A0A1D6K9H9</accession>
<gene>
    <name evidence="1" type="ORF">ZEAMMB73_Zm00001d030093</name>
</gene>
<reference evidence="1" key="1">
    <citation type="submission" date="2015-12" db="EMBL/GenBank/DDBJ databases">
        <title>Update maize B73 reference genome by single molecule sequencing technologies.</title>
        <authorList>
            <consortium name="Maize Genome Sequencing Project"/>
            <person name="Ware D."/>
        </authorList>
    </citation>
    <scope>NUCLEOTIDE SEQUENCE [LARGE SCALE GENOMIC DNA]</scope>
    <source>
        <tissue evidence="1">Seedling</tissue>
    </source>
</reference>
<evidence type="ECO:0000313" key="1">
    <source>
        <dbReference type="EMBL" id="ONM00147.1"/>
    </source>
</evidence>
<sequence>MSYKRVNTSYFVIQAMVMWGNDRRIEFDRDSKIIRRNFVIDLLSYEDNSCIYTSLQTYNRDLSISLKRIRLMYGCRYICLLLKILY</sequence>
<protein>
    <submittedName>
        <fullName evidence="1">Uncharacterized protein</fullName>
    </submittedName>
</protein>
<name>A0A1D6K9H9_MAIZE</name>
<organism evidence="1">
    <name type="scientific">Zea mays</name>
    <name type="common">Maize</name>
    <dbReference type="NCBI Taxonomy" id="4577"/>
    <lineage>
        <taxon>Eukaryota</taxon>
        <taxon>Viridiplantae</taxon>
        <taxon>Streptophyta</taxon>
        <taxon>Embryophyta</taxon>
        <taxon>Tracheophyta</taxon>
        <taxon>Spermatophyta</taxon>
        <taxon>Magnoliopsida</taxon>
        <taxon>Liliopsida</taxon>
        <taxon>Poales</taxon>
        <taxon>Poaceae</taxon>
        <taxon>PACMAD clade</taxon>
        <taxon>Panicoideae</taxon>
        <taxon>Andropogonodae</taxon>
        <taxon>Andropogoneae</taxon>
        <taxon>Tripsacinae</taxon>
        <taxon>Zea</taxon>
    </lineage>
</organism>
<dbReference type="AlphaFoldDB" id="A0A1D6K9H9"/>
<dbReference type="ExpressionAtlas" id="A0A1D6K9H9">
    <property type="expression patterns" value="baseline"/>
</dbReference>
<dbReference type="EMBL" id="CM007647">
    <property type="protein sequence ID" value="ONM00147.1"/>
    <property type="molecule type" value="Genomic_DNA"/>
</dbReference>